<dbReference type="Pfam" id="PF12802">
    <property type="entry name" value="MarR_2"/>
    <property type="match status" value="1"/>
</dbReference>
<sequence>MTRRKGPGFALDRTVTHRLHTLNKLTDQATQLAYTEATGLPLSDARCLGAIGAFAPLSVNELARRSNLDKGQASRAAQSLVDQGLVRKEPSPDDARSVVLSLTREGGKVWQRVMDVIARRNEQITACLDDAERAALTDLLDKLLAHAHVLAASGGGEED</sequence>
<dbReference type="SMART" id="SM00347">
    <property type="entry name" value="HTH_MARR"/>
    <property type="match status" value="1"/>
</dbReference>
<dbReference type="RefSeq" id="WP_176071177.1">
    <property type="nucleotide sequence ID" value="NZ_JABWMJ010000012.1"/>
</dbReference>
<comment type="caution">
    <text evidence="2">The sequence shown here is derived from an EMBL/GenBank/DDBJ whole genome shotgun (WGS) entry which is preliminary data.</text>
</comment>
<dbReference type="EMBL" id="JABWMJ010000012">
    <property type="protein sequence ID" value="NUZ08342.1"/>
    <property type="molecule type" value="Genomic_DNA"/>
</dbReference>
<dbReference type="SUPFAM" id="SSF46785">
    <property type="entry name" value="Winged helix' DNA-binding domain"/>
    <property type="match status" value="1"/>
</dbReference>
<dbReference type="Proteomes" id="UP000529637">
    <property type="component" value="Unassembled WGS sequence"/>
</dbReference>
<name>A0A7Y6TYQ0_9BURK</name>
<reference evidence="2 3" key="1">
    <citation type="submission" date="2020-06" db="EMBL/GenBank/DDBJ databases">
        <title>Schlegella sp. ID0723 isolated from air conditioner.</title>
        <authorList>
            <person name="Kim D.Y."/>
            <person name="Kim D.-U."/>
        </authorList>
    </citation>
    <scope>NUCLEOTIDE SEQUENCE [LARGE SCALE GENOMIC DNA]</scope>
    <source>
        <strain evidence="2 3">ID0723</strain>
    </source>
</reference>
<dbReference type="InterPro" id="IPR036390">
    <property type="entry name" value="WH_DNA-bd_sf"/>
</dbReference>
<feature type="domain" description="HTH marR-type" evidence="1">
    <location>
        <begin position="12"/>
        <end position="145"/>
    </location>
</feature>
<proteinExistence type="predicted"/>
<dbReference type="InterPro" id="IPR000835">
    <property type="entry name" value="HTH_MarR-typ"/>
</dbReference>
<dbReference type="PANTHER" id="PTHR33164">
    <property type="entry name" value="TRANSCRIPTIONAL REGULATOR, MARR FAMILY"/>
    <property type="match status" value="1"/>
</dbReference>
<dbReference type="PANTHER" id="PTHR33164:SF43">
    <property type="entry name" value="HTH-TYPE TRANSCRIPTIONAL REPRESSOR YETL"/>
    <property type="match status" value="1"/>
</dbReference>
<dbReference type="PRINTS" id="PR00598">
    <property type="entry name" value="HTHMARR"/>
</dbReference>
<dbReference type="InterPro" id="IPR039422">
    <property type="entry name" value="MarR/SlyA-like"/>
</dbReference>
<keyword evidence="3" id="KW-1185">Reference proteome</keyword>
<evidence type="ECO:0000259" key="1">
    <source>
        <dbReference type="PROSITE" id="PS50995"/>
    </source>
</evidence>
<dbReference type="GO" id="GO:0003700">
    <property type="term" value="F:DNA-binding transcription factor activity"/>
    <property type="evidence" value="ECO:0007669"/>
    <property type="project" value="InterPro"/>
</dbReference>
<dbReference type="GO" id="GO:0006950">
    <property type="term" value="P:response to stress"/>
    <property type="evidence" value="ECO:0007669"/>
    <property type="project" value="TreeGrafter"/>
</dbReference>
<dbReference type="PROSITE" id="PS50995">
    <property type="entry name" value="HTH_MARR_2"/>
    <property type="match status" value="1"/>
</dbReference>
<gene>
    <name evidence="2" type="ORF">HQN59_21550</name>
</gene>
<accession>A0A7Y6TYQ0</accession>
<organism evidence="2 3">
    <name type="scientific">Piscinibacter koreensis</name>
    <dbReference type="NCBI Taxonomy" id="2742824"/>
    <lineage>
        <taxon>Bacteria</taxon>
        <taxon>Pseudomonadati</taxon>
        <taxon>Pseudomonadota</taxon>
        <taxon>Betaproteobacteria</taxon>
        <taxon>Burkholderiales</taxon>
        <taxon>Sphaerotilaceae</taxon>
        <taxon>Piscinibacter</taxon>
    </lineage>
</organism>
<dbReference type="AlphaFoldDB" id="A0A7Y6TYQ0"/>
<protein>
    <submittedName>
        <fullName evidence="2">MarR family transcriptional regulator</fullName>
    </submittedName>
</protein>
<dbReference type="Gene3D" id="1.10.10.10">
    <property type="entry name" value="Winged helix-like DNA-binding domain superfamily/Winged helix DNA-binding domain"/>
    <property type="match status" value="1"/>
</dbReference>
<dbReference type="InterPro" id="IPR036388">
    <property type="entry name" value="WH-like_DNA-bd_sf"/>
</dbReference>
<evidence type="ECO:0000313" key="2">
    <source>
        <dbReference type="EMBL" id="NUZ08342.1"/>
    </source>
</evidence>
<evidence type="ECO:0000313" key="3">
    <source>
        <dbReference type="Proteomes" id="UP000529637"/>
    </source>
</evidence>